<dbReference type="PANTHER" id="PTHR43677:SF4">
    <property type="entry name" value="QUINONE OXIDOREDUCTASE-LIKE PROTEIN 2"/>
    <property type="match status" value="1"/>
</dbReference>
<dbReference type="PANTHER" id="PTHR43677">
    <property type="entry name" value="SHORT-CHAIN DEHYDROGENASE/REDUCTASE"/>
    <property type="match status" value="1"/>
</dbReference>
<dbReference type="AlphaFoldDB" id="A0A4Q7UPY1"/>
<evidence type="ECO:0000313" key="2">
    <source>
        <dbReference type="EMBL" id="RZT83586.1"/>
    </source>
</evidence>
<dbReference type="RefSeq" id="WP_130288320.1">
    <property type="nucleotide sequence ID" value="NZ_SHKL01000001.1"/>
</dbReference>
<proteinExistence type="predicted"/>
<reference evidence="2 3" key="1">
    <citation type="submission" date="2019-02" db="EMBL/GenBank/DDBJ databases">
        <title>Sequencing the genomes of 1000 actinobacteria strains.</title>
        <authorList>
            <person name="Klenk H.-P."/>
        </authorList>
    </citation>
    <scope>NUCLEOTIDE SEQUENCE [LARGE SCALE GENOMIC DNA]</scope>
    <source>
        <strain evidence="2 3">DSM 45779</strain>
    </source>
</reference>
<dbReference type="GO" id="GO:0016491">
    <property type="term" value="F:oxidoreductase activity"/>
    <property type="evidence" value="ECO:0007669"/>
    <property type="project" value="InterPro"/>
</dbReference>
<name>A0A4Q7UPY1_PSEST</name>
<dbReference type="InterPro" id="IPR036291">
    <property type="entry name" value="NAD(P)-bd_dom_sf"/>
</dbReference>
<dbReference type="EMBL" id="SHKL01000001">
    <property type="protein sequence ID" value="RZT83586.1"/>
    <property type="molecule type" value="Genomic_DNA"/>
</dbReference>
<dbReference type="SUPFAM" id="SSF51735">
    <property type="entry name" value="NAD(P)-binding Rossmann-fold domains"/>
    <property type="match status" value="1"/>
</dbReference>
<evidence type="ECO:0000313" key="3">
    <source>
        <dbReference type="Proteomes" id="UP000291591"/>
    </source>
</evidence>
<dbReference type="InterPro" id="IPR020843">
    <property type="entry name" value="ER"/>
</dbReference>
<dbReference type="InterPro" id="IPR011032">
    <property type="entry name" value="GroES-like_sf"/>
</dbReference>
<comment type="caution">
    <text evidence="2">The sequence shown here is derived from an EMBL/GenBank/DDBJ whole genome shotgun (WGS) entry which is preliminary data.</text>
</comment>
<keyword evidence="3" id="KW-1185">Reference proteome</keyword>
<gene>
    <name evidence="2" type="ORF">EV383_0395</name>
</gene>
<dbReference type="InterPro" id="IPR051397">
    <property type="entry name" value="Zn-ADH-like_protein"/>
</dbReference>
<sequence length="322" mass="32615">MQRIVCESFEEPAVVALREEPTPAPGDGEVLVEVDAVGVSFVDDLIARGRYQVKPPLPYTPGSSLAGRVTAVGDGVTAPAVGDRVAALLTAFGGFTSHAVLPASAVVAVPDGVSPEIAATAIENYCTLVFGVTQRVAVQPGEWVVVLGAGGGIGLAAVDVARGLGGRVVAVASSQDKRDAATAAGAEVAIDYADLKDAIREVTGGGADVVIDPVGGPSAEAALRALGSGGRFCVLGFASGDIPRLPANIVLLRNRSIVGVDWGDWARGDQAAALELVVDVFGRISRGELHPPQPQVLPLAEAPAALAGYANRTVAGKIALRP</sequence>
<feature type="domain" description="Enoyl reductase (ER)" evidence="1">
    <location>
        <begin position="7"/>
        <end position="320"/>
    </location>
</feature>
<organism evidence="2 3">
    <name type="scientific">Pseudonocardia sediminis</name>
    <dbReference type="NCBI Taxonomy" id="1397368"/>
    <lineage>
        <taxon>Bacteria</taxon>
        <taxon>Bacillati</taxon>
        <taxon>Actinomycetota</taxon>
        <taxon>Actinomycetes</taxon>
        <taxon>Pseudonocardiales</taxon>
        <taxon>Pseudonocardiaceae</taxon>
        <taxon>Pseudonocardia</taxon>
    </lineage>
</organism>
<dbReference type="Pfam" id="PF00107">
    <property type="entry name" value="ADH_zinc_N"/>
    <property type="match status" value="1"/>
</dbReference>
<dbReference type="Gene3D" id="3.90.180.10">
    <property type="entry name" value="Medium-chain alcohol dehydrogenases, catalytic domain"/>
    <property type="match status" value="1"/>
</dbReference>
<dbReference type="Proteomes" id="UP000291591">
    <property type="component" value="Unassembled WGS sequence"/>
</dbReference>
<dbReference type="Pfam" id="PF08240">
    <property type="entry name" value="ADH_N"/>
    <property type="match status" value="1"/>
</dbReference>
<protein>
    <submittedName>
        <fullName evidence="2">NADPH2:quinone reductase</fullName>
    </submittedName>
</protein>
<dbReference type="SMART" id="SM00829">
    <property type="entry name" value="PKS_ER"/>
    <property type="match status" value="1"/>
</dbReference>
<evidence type="ECO:0000259" key="1">
    <source>
        <dbReference type="SMART" id="SM00829"/>
    </source>
</evidence>
<accession>A0A4Q7UPY1</accession>
<dbReference type="InterPro" id="IPR013154">
    <property type="entry name" value="ADH-like_N"/>
</dbReference>
<dbReference type="CDD" id="cd08241">
    <property type="entry name" value="QOR1"/>
    <property type="match status" value="1"/>
</dbReference>
<dbReference type="OrthoDB" id="9805883at2"/>
<dbReference type="Gene3D" id="3.40.50.720">
    <property type="entry name" value="NAD(P)-binding Rossmann-like Domain"/>
    <property type="match status" value="1"/>
</dbReference>
<dbReference type="SUPFAM" id="SSF50129">
    <property type="entry name" value="GroES-like"/>
    <property type="match status" value="1"/>
</dbReference>
<dbReference type="InterPro" id="IPR013149">
    <property type="entry name" value="ADH-like_C"/>
</dbReference>